<dbReference type="AlphaFoldDB" id="A0A917MZ69"/>
<name>A0A917MZ69_9BACT</name>
<feature type="transmembrane region" description="Helical" evidence="1">
    <location>
        <begin position="56"/>
        <end position="74"/>
    </location>
</feature>
<evidence type="ECO:0000313" key="3">
    <source>
        <dbReference type="Proteomes" id="UP000627292"/>
    </source>
</evidence>
<dbReference type="EMBL" id="BMIB01000006">
    <property type="protein sequence ID" value="GGH81948.1"/>
    <property type="molecule type" value="Genomic_DNA"/>
</dbReference>
<keyword evidence="3" id="KW-1185">Reference proteome</keyword>
<evidence type="ECO:0000313" key="2">
    <source>
        <dbReference type="EMBL" id="GGH81948.1"/>
    </source>
</evidence>
<reference evidence="2" key="1">
    <citation type="journal article" date="2014" name="Int. J. Syst. Evol. Microbiol.">
        <title>Complete genome sequence of Corynebacterium casei LMG S-19264T (=DSM 44701T), isolated from a smear-ripened cheese.</title>
        <authorList>
            <consortium name="US DOE Joint Genome Institute (JGI-PGF)"/>
            <person name="Walter F."/>
            <person name="Albersmeier A."/>
            <person name="Kalinowski J."/>
            <person name="Ruckert C."/>
        </authorList>
    </citation>
    <scope>NUCLEOTIDE SEQUENCE</scope>
    <source>
        <strain evidence="2">CGMCC 1.15290</strain>
    </source>
</reference>
<accession>A0A917MZ69</accession>
<evidence type="ECO:0008006" key="4">
    <source>
        <dbReference type="Google" id="ProtNLM"/>
    </source>
</evidence>
<proteinExistence type="predicted"/>
<dbReference type="Proteomes" id="UP000627292">
    <property type="component" value="Unassembled WGS sequence"/>
</dbReference>
<keyword evidence="1" id="KW-1133">Transmembrane helix</keyword>
<evidence type="ECO:0000256" key="1">
    <source>
        <dbReference type="SAM" id="Phobius"/>
    </source>
</evidence>
<keyword evidence="1" id="KW-0812">Transmembrane</keyword>
<comment type="caution">
    <text evidence="2">The sequence shown here is derived from an EMBL/GenBank/DDBJ whole genome shotgun (WGS) entry which is preliminary data.</text>
</comment>
<keyword evidence="1" id="KW-0472">Membrane</keyword>
<gene>
    <name evidence="2" type="ORF">GCM10011379_55110</name>
</gene>
<organism evidence="2 3">
    <name type="scientific">Filimonas zeae</name>
    <dbReference type="NCBI Taxonomy" id="1737353"/>
    <lineage>
        <taxon>Bacteria</taxon>
        <taxon>Pseudomonadati</taxon>
        <taxon>Bacteroidota</taxon>
        <taxon>Chitinophagia</taxon>
        <taxon>Chitinophagales</taxon>
        <taxon>Chitinophagaceae</taxon>
        <taxon>Filimonas</taxon>
    </lineage>
</organism>
<protein>
    <recommendedName>
        <fullName evidence="4">Phosphoribosylaminoimidazolesuccinocarboxamide synthase</fullName>
    </recommendedName>
</protein>
<feature type="transmembrane region" description="Helical" evidence="1">
    <location>
        <begin position="80"/>
        <end position="97"/>
    </location>
</feature>
<dbReference type="RefSeq" id="WP_188958723.1">
    <property type="nucleotide sequence ID" value="NZ_BMIB01000006.1"/>
</dbReference>
<sequence length="175" mass="19356">MQTLTEENEALVVNDLTFKTKTGYCHILPDKIVLTRTGIIGDMATLTFGQNTSRILLIYSALCVGLLYAAFNAIQNDVYGPALIFICIASFLVYGIIRTTNHSATPVILIDNIKRIQFKNAGNGITRAYFTIHFADENGKIRKRLIAMPGAIYSDEDATENALAIMKSRFEITEG</sequence>
<reference evidence="2" key="2">
    <citation type="submission" date="2020-09" db="EMBL/GenBank/DDBJ databases">
        <authorList>
            <person name="Sun Q."/>
            <person name="Zhou Y."/>
        </authorList>
    </citation>
    <scope>NUCLEOTIDE SEQUENCE</scope>
    <source>
        <strain evidence="2">CGMCC 1.15290</strain>
    </source>
</reference>